<name>A0AAJ6Y2Z4_POPEU</name>
<dbReference type="Proteomes" id="UP000694918">
    <property type="component" value="Unplaced"/>
</dbReference>
<keyword evidence="5" id="KW-1185">Reference proteome</keyword>
<evidence type="ECO:0000256" key="1">
    <source>
        <dbReference type="ARBA" id="ARBA00004584"/>
    </source>
</evidence>
<dbReference type="InterPro" id="IPR051357">
    <property type="entry name" value="H3K9_HMTase_SUVAR3-9"/>
</dbReference>
<keyword evidence="2 3" id="KW-0539">Nucleus</keyword>
<dbReference type="InterPro" id="IPR036987">
    <property type="entry name" value="SRA-YDG_sf"/>
</dbReference>
<organism evidence="5 6">
    <name type="scientific">Populus euphratica</name>
    <name type="common">Euphrates poplar</name>
    <dbReference type="NCBI Taxonomy" id="75702"/>
    <lineage>
        <taxon>Eukaryota</taxon>
        <taxon>Viridiplantae</taxon>
        <taxon>Streptophyta</taxon>
        <taxon>Embryophyta</taxon>
        <taxon>Tracheophyta</taxon>
        <taxon>Spermatophyta</taxon>
        <taxon>Magnoliopsida</taxon>
        <taxon>eudicotyledons</taxon>
        <taxon>Gunneridae</taxon>
        <taxon>Pentapetalae</taxon>
        <taxon>rosids</taxon>
        <taxon>fabids</taxon>
        <taxon>Malpighiales</taxon>
        <taxon>Salicaceae</taxon>
        <taxon>Saliceae</taxon>
        <taxon>Populus</taxon>
    </lineage>
</organism>
<evidence type="ECO:0000256" key="2">
    <source>
        <dbReference type="ARBA" id="ARBA00023242"/>
    </source>
</evidence>
<dbReference type="SMART" id="SM00466">
    <property type="entry name" value="SRA"/>
    <property type="match status" value="1"/>
</dbReference>
<dbReference type="GO" id="GO:0000775">
    <property type="term" value="C:chromosome, centromeric region"/>
    <property type="evidence" value="ECO:0007669"/>
    <property type="project" value="UniProtKB-SubCell"/>
</dbReference>
<reference evidence="6" key="1">
    <citation type="submission" date="2025-08" db="UniProtKB">
        <authorList>
            <consortium name="RefSeq"/>
        </authorList>
    </citation>
    <scope>IDENTIFICATION</scope>
</reference>
<dbReference type="AlphaFoldDB" id="A0AAJ6Y2Z4"/>
<dbReference type="RefSeq" id="XP_011040391.1">
    <property type="nucleotide sequence ID" value="XM_011042089.1"/>
</dbReference>
<dbReference type="PANTHER" id="PTHR45660:SF46">
    <property type="entry name" value="HISTONE-LYSINE N-METHYLTRANSFERASE, H3 LYSINE-9 SPECIFIC SUVH6"/>
    <property type="match status" value="1"/>
</dbReference>
<dbReference type="GO" id="GO:0005634">
    <property type="term" value="C:nucleus"/>
    <property type="evidence" value="ECO:0007669"/>
    <property type="project" value="UniProtKB-SubCell"/>
</dbReference>
<comment type="subcellular location">
    <subcellularLocation>
        <location evidence="1">Chromosome</location>
        <location evidence="1">Centromere</location>
    </subcellularLocation>
    <subcellularLocation>
        <location evidence="3">Nucleus</location>
    </subcellularLocation>
</comment>
<dbReference type="SUPFAM" id="SSF88697">
    <property type="entry name" value="PUA domain-like"/>
    <property type="match status" value="1"/>
</dbReference>
<dbReference type="InterPro" id="IPR015947">
    <property type="entry name" value="PUA-like_sf"/>
</dbReference>
<evidence type="ECO:0000313" key="6">
    <source>
        <dbReference type="RefSeq" id="XP_011040391.1"/>
    </source>
</evidence>
<dbReference type="GO" id="GO:0042054">
    <property type="term" value="F:histone methyltransferase activity"/>
    <property type="evidence" value="ECO:0007669"/>
    <property type="project" value="TreeGrafter"/>
</dbReference>
<dbReference type="Pfam" id="PF02182">
    <property type="entry name" value="SAD_SRA"/>
    <property type="match status" value="1"/>
</dbReference>
<feature type="domain" description="YDG" evidence="4">
    <location>
        <begin position="275"/>
        <end position="432"/>
    </location>
</feature>
<dbReference type="PROSITE" id="PS51015">
    <property type="entry name" value="YDG"/>
    <property type="match status" value="1"/>
</dbReference>
<protein>
    <submittedName>
        <fullName evidence="6">YDG domain-containing protein At5g47160-like</fullName>
    </submittedName>
</protein>
<gene>
    <name evidence="6" type="primary">LOC105136664</name>
</gene>
<evidence type="ECO:0000256" key="3">
    <source>
        <dbReference type="PROSITE-ProRule" id="PRU00358"/>
    </source>
</evidence>
<dbReference type="KEGG" id="peu:105136664"/>
<dbReference type="GO" id="GO:0003690">
    <property type="term" value="F:double-stranded DNA binding"/>
    <property type="evidence" value="ECO:0007669"/>
    <property type="project" value="TreeGrafter"/>
</dbReference>
<sequence length="451" mass="50575">MDGTRTSARCSSELKRRRVDAIREFPRVCGIFPVVMDSRDGEDYIVDHVQPPQNLVSTQAARRKYPPPRILKGSSVQRDFPSGFGRRDLHSASKVCLPNAVSAAKPVQKASAETAVKKSHPPGIVSDFSTRQVCSAVKQNLFSVSYDISAHGCGKQNSFVSQENASENSYAGNQNLGSVSKKIFAQNRKKSIVAGFRSMRSDGTLGNKETGGHRGSSASCDKVKEVLRLFHLTLAKLSKENVAKPKMERDYNVPRKAAILIKDHQKWIDTSKRVGPVLGVNIGDKFRFQAELNVIGLHCHFYNGIDYMKKNGISLATSIVVSERYPNNMESYDVLIYSGHGGNPTVRGRQAVKDQKLQLGNLALKHSMDRKTPVRVIYKVKLKSSKTFSLKGTGWRKNLNPIFVYDGLYIVEEFWEERGEFGKLVFKYKLKRNLDQPKLPRRLEKTLLLSR</sequence>
<dbReference type="InterPro" id="IPR003105">
    <property type="entry name" value="SRA_YDG"/>
</dbReference>
<dbReference type="Gene3D" id="2.30.280.10">
    <property type="entry name" value="SRA-YDG"/>
    <property type="match status" value="1"/>
</dbReference>
<dbReference type="GeneID" id="105136664"/>
<evidence type="ECO:0000259" key="4">
    <source>
        <dbReference type="PROSITE" id="PS51015"/>
    </source>
</evidence>
<dbReference type="PANTHER" id="PTHR45660">
    <property type="entry name" value="HISTONE-LYSINE N-METHYLTRANSFERASE SETMAR"/>
    <property type="match status" value="1"/>
</dbReference>
<evidence type="ECO:0000313" key="5">
    <source>
        <dbReference type="Proteomes" id="UP000694918"/>
    </source>
</evidence>
<accession>A0AAJ6Y2Z4</accession>
<proteinExistence type="predicted"/>